<evidence type="ECO:0000259" key="6">
    <source>
        <dbReference type="PROSITE" id="PS50600"/>
    </source>
</evidence>
<dbReference type="GeneID" id="112454954"/>
<gene>
    <name evidence="8" type="primary">LOC112454954</name>
</gene>
<evidence type="ECO:0000313" key="7">
    <source>
        <dbReference type="Proteomes" id="UP000504618"/>
    </source>
</evidence>
<dbReference type="RefSeq" id="XP_024872376.1">
    <property type="nucleotide sequence ID" value="XM_025016608.1"/>
</dbReference>
<accession>A0A6J1PSZ6</accession>
<evidence type="ECO:0000256" key="1">
    <source>
        <dbReference type="ARBA" id="ARBA00005234"/>
    </source>
</evidence>
<feature type="region of interest" description="Disordered" evidence="5">
    <location>
        <begin position="53"/>
        <end position="102"/>
    </location>
</feature>
<dbReference type="Proteomes" id="UP000504618">
    <property type="component" value="Unplaced"/>
</dbReference>
<dbReference type="GO" id="GO:0016926">
    <property type="term" value="P:protein desumoylation"/>
    <property type="evidence" value="ECO:0007669"/>
    <property type="project" value="TreeGrafter"/>
</dbReference>
<keyword evidence="3" id="KW-0378">Hydrolase</keyword>
<dbReference type="GO" id="GO:0016929">
    <property type="term" value="F:deSUMOylase activity"/>
    <property type="evidence" value="ECO:0007669"/>
    <property type="project" value="TreeGrafter"/>
</dbReference>
<name>A0A6J1PSZ6_9HYME</name>
<protein>
    <submittedName>
        <fullName evidence="8">Uncharacterized protein LOC112454954</fullName>
    </submittedName>
</protein>
<feature type="non-terminal residue" evidence="8">
    <location>
        <position position="358"/>
    </location>
</feature>
<dbReference type="InterPro" id="IPR003653">
    <property type="entry name" value="Peptidase_C48_C"/>
</dbReference>
<dbReference type="PANTHER" id="PTHR12606">
    <property type="entry name" value="SENTRIN/SUMO-SPECIFIC PROTEASE"/>
    <property type="match status" value="1"/>
</dbReference>
<proteinExistence type="inferred from homology"/>
<dbReference type="Pfam" id="PF02902">
    <property type="entry name" value="Peptidase_C48"/>
    <property type="match status" value="1"/>
</dbReference>
<dbReference type="Gene3D" id="3.40.395.10">
    <property type="entry name" value="Adenoviral Proteinase, Chain A"/>
    <property type="match status" value="1"/>
</dbReference>
<evidence type="ECO:0000256" key="3">
    <source>
        <dbReference type="ARBA" id="ARBA00022801"/>
    </source>
</evidence>
<dbReference type="GO" id="GO:0006508">
    <property type="term" value="P:proteolysis"/>
    <property type="evidence" value="ECO:0007669"/>
    <property type="project" value="UniProtKB-KW"/>
</dbReference>
<organism evidence="7 8">
    <name type="scientific">Temnothorax curvispinosus</name>
    <dbReference type="NCBI Taxonomy" id="300111"/>
    <lineage>
        <taxon>Eukaryota</taxon>
        <taxon>Metazoa</taxon>
        <taxon>Ecdysozoa</taxon>
        <taxon>Arthropoda</taxon>
        <taxon>Hexapoda</taxon>
        <taxon>Insecta</taxon>
        <taxon>Pterygota</taxon>
        <taxon>Neoptera</taxon>
        <taxon>Endopterygota</taxon>
        <taxon>Hymenoptera</taxon>
        <taxon>Apocrita</taxon>
        <taxon>Aculeata</taxon>
        <taxon>Formicoidea</taxon>
        <taxon>Formicidae</taxon>
        <taxon>Myrmicinae</taxon>
        <taxon>Temnothorax</taxon>
    </lineage>
</organism>
<dbReference type="GO" id="GO:0005634">
    <property type="term" value="C:nucleus"/>
    <property type="evidence" value="ECO:0007669"/>
    <property type="project" value="TreeGrafter"/>
</dbReference>
<keyword evidence="7" id="KW-1185">Reference proteome</keyword>
<evidence type="ECO:0000313" key="8">
    <source>
        <dbReference type="RefSeq" id="XP_024872376.1"/>
    </source>
</evidence>
<dbReference type="OrthoDB" id="1939479at2759"/>
<keyword evidence="2" id="KW-0645">Protease</keyword>
<dbReference type="SUPFAM" id="SSF54001">
    <property type="entry name" value="Cysteine proteinases"/>
    <property type="match status" value="1"/>
</dbReference>
<evidence type="ECO:0000256" key="5">
    <source>
        <dbReference type="SAM" id="MobiDB-lite"/>
    </source>
</evidence>
<dbReference type="PROSITE" id="PS50600">
    <property type="entry name" value="ULP_PROTEASE"/>
    <property type="match status" value="1"/>
</dbReference>
<evidence type="ECO:0000256" key="4">
    <source>
        <dbReference type="ARBA" id="ARBA00022807"/>
    </source>
</evidence>
<dbReference type="PANTHER" id="PTHR12606:SF141">
    <property type="entry name" value="GH15225P-RELATED"/>
    <property type="match status" value="1"/>
</dbReference>
<evidence type="ECO:0000256" key="2">
    <source>
        <dbReference type="ARBA" id="ARBA00022670"/>
    </source>
</evidence>
<sequence length="358" mass="40857">MDLQDIFYAIPDCDVVIRNEDPYEKIKKVLTDYFRPKLNTTYERHLFRNMAQKEDETVACSPNAPKHGDGSDKRDKKEAKTNSSANKEERKSTTVKQLDGDAADRDDDEYTFALRDKICVLEHGEINQIENIICDVKLDNKLFEGIGKLKDFQSSKAMPVLDQGVMLFTRRISSTTMVVILDLWGGVGGYVGLLPTKTSTTISQPSETLTQKNLYTLADSNWLNDEVINFYMNLLIARGTSSDAYLKVHAMNTFFYPKLLSGGHSSLKQWTRKVNIFAQDLVVVPVHLDVYWCMAIIDFRDKTIVYYSMGSNNSKCLTALKLYLQNESLDKKKQLYDMSDWEFYSAKNIPQQTNGSDC</sequence>
<dbReference type="AlphaFoldDB" id="A0A6J1PSZ6"/>
<keyword evidence="4" id="KW-0788">Thiol protease</keyword>
<dbReference type="InterPro" id="IPR038765">
    <property type="entry name" value="Papain-like_cys_pep_sf"/>
</dbReference>
<reference evidence="8" key="1">
    <citation type="submission" date="2025-08" db="UniProtKB">
        <authorList>
            <consortium name="RefSeq"/>
        </authorList>
    </citation>
    <scope>IDENTIFICATION</scope>
    <source>
        <tissue evidence="8">Whole body</tissue>
    </source>
</reference>
<feature type="domain" description="Ubiquitin-like protease family profile" evidence="6">
    <location>
        <begin position="207"/>
        <end position="358"/>
    </location>
</feature>
<comment type="similarity">
    <text evidence="1">Belongs to the peptidase C48 family.</text>
</comment>
<feature type="compositionally biased region" description="Basic and acidic residues" evidence="5">
    <location>
        <begin position="66"/>
        <end position="102"/>
    </location>
</feature>